<dbReference type="InterPro" id="IPR000014">
    <property type="entry name" value="PAS"/>
</dbReference>
<keyword evidence="1" id="KW-0472">Membrane</keyword>
<dbReference type="PROSITE" id="PS50112">
    <property type="entry name" value="PAS"/>
    <property type="match status" value="1"/>
</dbReference>
<sequence>MSGFFYLKYQTDMESSRQRYIKEKHLEILETANEIERIDVKKNKEFALLGYVIVMIVMIFLFLGLHLMRRNDVIAEKAKFELEEKVKERTFDLERKNVQQKKIEEELRQGKEYTAAVIETANQAFVSIDSNSLVIDWNKHAEVIFGWSKDEIIGRPLEETIIPEKFKEGHQKGMDHFLKTGEGPVLGSAVELEGRRRSGEIFPLEILIWRLEIKGGYHFFAFINDISARKRVEQQLKDKMNEMEKFYDLTMDRETRVIELKEEINSLCEEVGRPKVYNTKDEGVV</sequence>
<dbReference type="SMART" id="SM00091">
    <property type="entry name" value="PAS"/>
    <property type="match status" value="1"/>
</dbReference>
<feature type="transmembrane region" description="Helical" evidence="1">
    <location>
        <begin position="46"/>
        <end position="68"/>
    </location>
</feature>
<feature type="domain" description="PAS" evidence="2">
    <location>
        <begin position="110"/>
        <end position="181"/>
    </location>
</feature>
<dbReference type="PANTHER" id="PTHR44757:SF2">
    <property type="entry name" value="BIOFILM ARCHITECTURE MAINTENANCE PROTEIN MBAA"/>
    <property type="match status" value="1"/>
</dbReference>
<accession>A0A3B1DVB3</accession>
<keyword evidence="1" id="KW-0812">Transmembrane</keyword>
<gene>
    <name evidence="3" type="ORF">MNBD_UNCLBAC01-1125</name>
</gene>
<name>A0A3B1DVB3_9ZZZZ</name>
<dbReference type="SUPFAM" id="SSF55785">
    <property type="entry name" value="PYP-like sensor domain (PAS domain)"/>
    <property type="match status" value="1"/>
</dbReference>
<reference evidence="3" key="1">
    <citation type="submission" date="2018-06" db="EMBL/GenBank/DDBJ databases">
        <authorList>
            <person name="Zhirakovskaya E."/>
        </authorList>
    </citation>
    <scope>NUCLEOTIDE SEQUENCE</scope>
</reference>
<organism evidence="3">
    <name type="scientific">hydrothermal vent metagenome</name>
    <dbReference type="NCBI Taxonomy" id="652676"/>
    <lineage>
        <taxon>unclassified sequences</taxon>
        <taxon>metagenomes</taxon>
        <taxon>ecological metagenomes</taxon>
    </lineage>
</organism>
<evidence type="ECO:0000256" key="1">
    <source>
        <dbReference type="SAM" id="Phobius"/>
    </source>
</evidence>
<dbReference type="Gene3D" id="3.30.450.20">
    <property type="entry name" value="PAS domain"/>
    <property type="match status" value="1"/>
</dbReference>
<keyword evidence="1" id="KW-1133">Transmembrane helix</keyword>
<dbReference type="InterPro" id="IPR035965">
    <property type="entry name" value="PAS-like_dom_sf"/>
</dbReference>
<dbReference type="AlphaFoldDB" id="A0A3B1DVB3"/>
<dbReference type="Pfam" id="PF13426">
    <property type="entry name" value="PAS_9"/>
    <property type="match status" value="1"/>
</dbReference>
<dbReference type="InterPro" id="IPR052155">
    <property type="entry name" value="Biofilm_reg_signaling"/>
</dbReference>
<evidence type="ECO:0000313" key="3">
    <source>
        <dbReference type="EMBL" id="VAX35915.1"/>
    </source>
</evidence>
<evidence type="ECO:0000259" key="2">
    <source>
        <dbReference type="PROSITE" id="PS50112"/>
    </source>
</evidence>
<dbReference type="PANTHER" id="PTHR44757">
    <property type="entry name" value="DIGUANYLATE CYCLASE DGCP"/>
    <property type="match status" value="1"/>
</dbReference>
<dbReference type="CDD" id="cd00130">
    <property type="entry name" value="PAS"/>
    <property type="match status" value="1"/>
</dbReference>
<proteinExistence type="predicted"/>
<protein>
    <recommendedName>
        <fullName evidence="2">PAS domain-containing protein</fullName>
    </recommendedName>
</protein>
<dbReference type="NCBIfam" id="TIGR00229">
    <property type="entry name" value="sensory_box"/>
    <property type="match status" value="1"/>
</dbReference>
<dbReference type="EMBL" id="UOGJ01000075">
    <property type="protein sequence ID" value="VAX35915.1"/>
    <property type="molecule type" value="Genomic_DNA"/>
</dbReference>